<evidence type="ECO:0000313" key="1">
    <source>
        <dbReference type="EMBL" id="CAB4178817.1"/>
    </source>
</evidence>
<organism evidence="2">
    <name type="scientific">uncultured Caudovirales phage</name>
    <dbReference type="NCBI Taxonomy" id="2100421"/>
    <lineage>
        <taxon>Viruses</taxon>
        <taxon>Duplodnaviria</taxon>
        <taxon>Heunggongvirae</taxon>
        <taxon>Uroviricota</taxon>
        <taxon>Caudoviricetes</taxon>
        <taxon>Peduoviridae</taxon>
        <taxon>Maltschvirus</taxon>
        <taxon>Maltschvirus maltsch</taxon>
    </lineage>
</organism>
<name>A0A6J5QX95_9CAUD</name>
<dbReference type="EMBL" id="LR796972">
    <property type="protein sequence ID" value="CAB4178817.1"/>
    <property type="molecule type" value="Genomic_DNA"/>
</dbReference>
<sequence>MNTWDMPPFDFGEFKFTPGPKPAVKQKQLSIFGVHYDYFGTVYELPASINGCVVKIIDDGTWEMTAIIRDIATDHTTKLLTNRFSIDDDIEMAICRYRTVSNWHYIATIKNQRYMPRSMFGKIDYTVMYESQYQEFYVQRSSDKSCWMYDSESLESGIFPNTVQPSAAHFTEWVLSNIKVKEKTE</sequence>
<accession>A0A6J5QX95</accession>
<proteinExistence type="predicted"/>
<evidence type="ECO:0000313" key="2">
    <source>
        <dbReference type="EMBL" id="CAB4189289.1"/>
    </source>
</evidence>
<reference evidence="2" key="1">
    <citation type="submission" date="2020-05" db="EMBL/GenBank/DDBJ databases">
        <authorList>
            <person name="Chiriac C."/>
            <person name="Salcher M."/>
            <person name="Ghai R."/>
            <person name="Kavagutti S V."/>
        </authorList>
    </citation>
    <scope>NUCLEOTIDE SEQUENCE</scope>
</reference>
<gene>
    <name evidence="1" type="ORF">UFOVP1029_2</name>
    <name evidence="2" type="ORF">UFOVP1188_2</name>
</gene>
<dbReference type="EMBL" id="LR797136">
    <property type="protein sequence ID" value="CAB4189289.1"/>
    <property type="molecule type" value="Genomic_DNA"/>
</dbReference>
<protein>
    <submittedName>
        <fullName evidence="2">Uncharacterized protein</fullName>
    </submittedName>
</protein>